<dbReference type="Gene3D" id="3.40.50.12370">
    <property type="match status" value="1"/>
</dbReference>
<evidence type="ECO:0000256" key="6">
    <source>
        <dbReference type="SAM" id="Coils"/>
    </source>
</evidence>
<feature type="transmembrane region" description="Helical" evidence="8">
    <location>
        <begin position="121"/>
        <end position="141"/>
    </location>
</feature>
<comment type="caution">
    <text evidence="10">The sequence shown here is derived from an EMBL/GenBank/DDBJ whole genome shotgun (WGS) entry which is preliminary data.</text>
</comment>
<feature type="transmembrane region" description="Helical" evidence="8">
    <location>
        <begin position="147"/>
        <end position="165"/>
    </location>
</feature>
<evidence type="ECO:0000259" key="9">
    <source>
        <dbReference type="Pfam" id="PF00582"/>
    </source>
</evidence>
<feature type="transmembrane region" description="Helical" evidence="8">
    <location>
        <begin position="410"/>
        <end position="433"/>
    </location>
</feature>
<evidence type="ECO:0000256" key="4">
    <source>
        <dbReference type="ARBA" id="ARBA00022989"/>
    </source>
</evidence>
<feature type="transmembrane region" description="Helical" evidence="8">
    <location>
        <begin position="95"/>
        <end position="114"/>
    </location>
</feature>
<feature type="domain" description="UspA" evidence="9">
    <location>
        <begin position="496"/>
        <end position="630"/>
    </location>
</feature>
<feature type="compositionally biased region" description="Basic and acidic residues" evidence="7">
    <location>
        <begin position="769"/>
        <end position="780"/>
    </location>
</feature>
<organism evidence="10 11">
    <name type="scientific">Halovenus rubra</name>
    <dbReference type="NCBI Taxonomy" id="869890"/>
    <lineage>
        <taxon>Archaea</taxon>
        <taxon>Methanobacteriati</taxon>
        <taxon>Methanobacteriota</taxon>
        <taxon>Stenosarchaea group</taxon>
        <taxon>Halobacteria</taxon>
        <taxon>Halobacteriales</taxon>
        <taxon>Haloarculaceae</taxon>
        <taxon>Halovenus</taxon>
    </lineage>
</organism>
<reference evidence="10 11" key="1">
    <citation type="journal article" date="2014" name="Int. J. Syst. Evol. Microbiol.">
        <title>Complete genome sequence of Corynebacterium casei LMG S-19264T (=DSM 44701T), isolated from a smear-ripened cheese.</title>
        <authorList>
            <consortium name="US DOE Joint Genome Institute (JGI-PGF)"/>
            <person name="Walter F."/>
            <person name="Albersmeier A."/>
            <person name="Kalinowski J."/>
            <person name="Ruckert C."/>
        </authorList>
    </citation>
    <scope>NUCLEOTIDE SEQUENCE [LARGE SCALE GENOMIC DNA]</scope>
    <source>
        <strain evidence="10 11">CGMCC 4.7215</strain>
    </source>
</reference>
<feature type="transmembrane region" description="Helical" evidence="8">
    <location>
        <begin position="352"/>
        <end position="370"/>
    </location>
</feature>
<dbReference type="Gene3D" id="1.20.1740.10">
    <property type="entry name" value="Amino acid/polyamine transporter I"/>
    <property type="match status" value="1"/>
</dbReference>
<dbReference type="AlphaFoldDB" id="A0ABD5X6P1"/>
<dbReference type="Pfam" id="PF00582">
    <property type="entry name" value="Usp"/>
    <property type="match status" value="1"/>
</dbReference>
<feature type="coiled-coil region" evidence="6">
    <location>
        <begin position="540"/>
        <end position="567"/>
    </location>
</feature>
<dbReference type="Proteomes" id="UP001596414">
    <property type="component" value="Unassembled WGS sequence"/>
</dbReference>
<evidence type="ECO:0000256" key="1">
    <source>
        <dbReference type="ARBA" id="ARBA00004651"/>
    </source>
</evidence>
<evidence type="ECO:0000256" key="5">
    <source>
        <dbReference type="ARBA" id="ARBA00023136"/>
    </source>
</evidence>
<dbReference type="PANTHER" id="PTHR42770">
    <property type="entry name" value="AMINO ACID TRANSPORTER-RELATED"/>
    <property type="match status" value="1"/>
</dbReference>
<evidence type="ECO:0000256" key="3">
    <source>
        <dbReference type="ARBA" id="ARBA00022692"/>
    </source>
</evidence>
<dbReference type="EMBL" id="JBHSZQ010000047">
    <property type="protein sequence ID" value="MFC7126781.1"/>
    <property type="molecule type" value="Genomic_DNA"/>
</dbReference>
<feature type="transmembrane region" description="Helical" evidence="8">
    <location>
        <begin position="12"/>
        <end position="31"/>
    </location>
</feature>
<keyword evidence="5 8" id="KW-0472">Membrane</keyword>
<evidence type="ECO:0000256" key="2">
    <source>
        <dbReference type="ARBA" id="ARBA00022475"/>
    </source>
</evidence>
<comment type="subcellular location">
    <subcellularLocation>
        <location evidence="1">Cell membrane</location>
        <topology evidence="1">Multi-pass membrane protein</topology>
    </subcellularLocation>
</comment>
<evidence type="ECO:0000313" key="11">
    <source>
        <dbReference type="Proteomes" id="UP001596414"/>
    </source>
</evidence>
<protein>
    <submittedName>
        <fullName evidence="10">Amino acid permease</fullName>
    </submittedName>
</protein>
<accession>A0ABD5X6P1</accession>
<keyword evidence="3 8" id="KW-0812">Transmembrane</keyword>
<dbReference type="GO" id="GO:0005886">
    <property type="term" value="C:plasma membrane"/>
    <property type="evidence" value="ECO:0007669"/>
    <property type="project" value="UniProtKB-SubCell"/>
</dbReference>
<feature type="transmembrane region" description="Helical" evidence="8">
    <location>
        <begin position="294"/>
        <end position="314"/>
    </location>
</feature>
<feature type="transmembrane region" description="Helical" evidence="8">
    <location>
        <begin position="214"/>
        <end position="236"/>
    </location>
</feature>
<keyword evidence="4 8" id="KW-1133">Transmembrane helix</keyword>
<dbReference type="SUPFAM" id="SSF52402">
    <property type="entry name" value="Adenine nucleotide alpha hydrolases-like"/>
    <property type="match status" value="2"/>
</dbReference>
<gene>
    <name evidence="10" type="ORF">ACFQJ7_12225</name>
</gene>
<dbReference type="RefSeq" id="WP_267637391.1">
    <property type="nucleotide sequence ID" value="NZ_JAODIY010000009.1"/>
</dbReference>
<sequence length="793" mass="84578">MSEEELAKDLGLLSAMMIGIGTMIGAGIFVLPGVASQEAGPMVILSFVIGGVIAMINALSVSELGTAMPKAGGGYYYVNRGLGPLFGSISGMGDWMGLAFASAFYCIGFGGYLADLLGDITFSLPAVGSVYLIPTFDLVFLEISQTQVGAVIAGVIFVGVNYLGAKETGGIQTVIVLTLLSILTVFAITGWFSFDWGTLTQDGLAPDEAGGYGAVLPATGVVFVSFLGYAKIATVAEELKNPGRNLPIAVVGSVGIVTAIYAILVGIMIGVVPWDTLDQTVPVSQVAEVTFEGWPVLSVVGVTLMTFAAMLATASSANASILSSARINFAMGRDEIVPNWLNRIHPNFATPYRSILVTGVMILVFIIFLGSDLKVLSTAASVLHLIVYTLMNLALIAFREGNVSDYDPDFRVPLYPVTPILGALFSFGLIYFIQWEAQLLSGLFVAGAVAWYFLYARGKTEVEGVAGQYIRDRSDEMPDLAVSAAKAVSPQSAATDNIMVPVSNPETEDELLAIACTLANQNDGVVHAVHVVDVPDQTALDYASDRLQELGDESEELLENARQTAESYDASVETHTVFSHRPFDEIFSSAKRLDASTVVLGWSPNRPWTSGRTGGGLEELTMDLPCDFLVFKDRGFDPANILLPTAGGPDSGLSAEVAKAMRETHDSTVSILHVVGAEAERDKATDFIGDWATDHGLDDANLLVETDGETEAAIERHASDHSMVLIGATSRGLLTRLVSNSLVFDVVDDVECSVMLSERPTNRSLRERLLGRRSDNRTDMSVEMNSEESTTDD</sequence>
<dbReference type="CDD" id="cd00293">
    <property type="entry name" value="USP-like"/>
    <property type="match status" value="1"/>
</dbReference>
<feature type="transmembrane region" description="Helical" evidence="8">
    <location>
        <begin position="43"/>
        <end position="61"/>
    </location>
</feature>
<feature type="region of interest" description="Disordered" evidence="7">
    <location>
        <begin position="769"/>
        <end position="793"/>
    </location>
</feature>
<dbReference type="InterPro" id="IPR002293">
    <property type="entry name" value="AA/rel_permease1"/>
</dbReference>
<feature type="transmembrane region" description="Helical" evidence="8">
    <location>
        <begin position="439"/>
        <end position="455"/>
    </location>
</feature>
<name>A0ABD5X6P1_9EURY</name>
<dbReference type="InterPro" id="IPR050367">
    <property type="entry name" value="APC_superfamily"/>
</dbReference>
<dbReference type="PANTHER" id="PTHR42770:SF7">
    <property type="entry name" value="MEMBRANE PROTEIN"/>
    <property type="match status" value="1"/>
</dbReference>
<evidence type="ECO:0000256" key="8">
    <source>
        <dbReference type="SAM" id="Phobius"/>
    </source>
</evidence>
<feature type="transmembrane region" description="Helical" evidence="8">
    <location>
        <begin position="174"/>
        <end position="194"/>
    </location>
</feature>
<evidence type="ECO:0000313" key="10">
    <source>
        <dbReference type="EMBL" id="MFC7126781.1"/>
    </source>
</evidence>
<feature type="transmembrane region" description="Helical" evidence="8">
    <location>
        <begin position="376"/>
        <end position="398"/>
    </location>
</feature>
<dbReference type="Pfam" id="PF13520">
    <property type="entry name" value="AA_permease_2"/>
    <property type="match status" value="1"/>
</dbReference>
<feature type="transmembrane region" description="Helical" evidence="8">
    <location>
        <begin position="248"/>
        <end position="274"/>
    </location>
</feature>
<proteinExistence type="predicted"/>
<keyword evidence="6" id="KW-0175">Coiled coil</keyword>
<evidence type="ECO:0000256" key="7">
    <source>
        <dbReference type="SAM" id="MobiDB-lite"/>
    </source>
</evidence>
<keyword evidence="2" id="KW-1003">Cell membrane</keyword>
<dbReference type="InterPro" id="IPR006016">
    <property type="entry name" value="UspA"/>
</dbReference>